<organism evidence="1 2">
    <name type="scientific">Candolleomyces aberdarensis</name>
    <dbReference type="NCBI Taxonomy" id="2316362"/>
    <lineage>
        <taxon>Eukaryota</taxon>
        <taxon>Fungi</taxon>
        <taxon>Dikarya</taxon>
        <taxon>Basidiomycota</taxon>
        <taxon>Agaricomycotina</taxon>
        <taxon>Agaricomycetes</taxon>
        <taxon>Agaricomycetidae</taxon>
        <taxon>Agaricales</taxon>
        <taxon>Agaricineae</taxon>
        <taxon>Psathyrellaceae</taxon>
        <taxon>Candolleomyces</taxon>
    </lineage>
</organism>
<dbReference type="Proteomes" id="UP000290288">
    <property type="component" value="Unassembled WGS sequence"/>
</dbReference>
<dbReference type="AlphaFoldDB" id="A0A4Q2DVT4"/>
<comment type="caution">
    <text evidence="1">The sequence shown here is derived from an EMBL/GenBank/DDBJ whole genome shotgun (WGS) entry which is preliminary data.</text>
</comment>
<keyword evidence="2" id="KW-1185">Reference proteome</keyword>
<protein>
    <submittedName>
        <fullName evidence="1">Uncharacterized protein</fullName>
    </submittedName>
</protein>
<reference evidence="1 2" key="1">
    <citation type="submission" date="2019-01" db="EMBL/GenBank/DDBJ databases">
        <title>Draft genome sequence of Psathyrella aberdarensis IHI B618.</title>
        <authorList>
            <person name="Buettner E."/>
            <person name="Kellner H."/>
        </authorList>
    </citation>
    <scope>NUCLEOTIDE SEQUENCE [LARGE SCALE GENOMIC DNA]</scope>
    <source>
        <strain evidence="1 2">IHI B618</strain>
    </source>
</reference>
<dbReference type="EMBL" id="SDEE01000053">
    <property type="protein sequence ID" value="RXW23045.1"/>
    <property type="molecule type" value="Genomic_DNA"/>
</dbReference>
<proteinExistence type="predicted"/>
<gene>
    <name evidence="1" type="ORF">EST38_g2822</name>
</gene>
<accession>A0A4Q2DVT4</accession>
<evidence type="ECO:0000313" key="1">
    <source>
        <dbReference type="EMBL" id="RXW23045.1"/>
    </source>
</evidence>
<name>A0A4Q2DVT4_9AGAR</name>
<sequence>MRVMTGARIFGGWRDKKRPAINGRVNPERVNLSFVSQIPSLQAKKHKPFANAPS</sequence>
<evidence type="ECO:0000313" key="2">
    <source>
        <dbReference type="Proteomes" id="UP000290288"/>
    </source>
</evidence>